<feature type="compositionally biased region" description="Basic and acidic residues" evidence="1">
    <location>
        <begin position="107"/>
        <end position="125"/>
    </location>
</feature>
<dbReference type="EMBL" id="BAABLM010000001">
    <property type="protein sequence ID" value="GAA4663504.1"/>
    <property type="molecule type" value="Genomic_DNA"/>
</dbReference>
<sequence>MPHETETDDATREAATARVVQRLFTNPGDRNVFRVVSDEFGVGERLLRGWVEAATPAGDARSRRAPRPRFSPVVRTRVEPAVASEGAAEPAPEPAPASTPEPAPTPEPEHTAAALDDRRASLESEIARLRQGNESLKAAMRALLSE</sequence>
<comment type="caution">
    <text evidence="2">The sequence shown here is derived from an EMBL/GenBank/DDBJ whole genome shotgun (WGS) entry which is preliminary data.</text>
</comment>
<accession>A0ABP8VH16</accession>
<proteinExistence type="predicted"/>
<name>A0ABP8VH16_9MICO</name>
<dbReference type="RefSeq" id="WP_345371782.1">
    <property type="nucleotide sequence ID" value="NZ_BAABLM010000001.1"/>
</dbReference>
<organism evidence="2 3">
    <name type="scientific">Frondihabitans cladoniiphilus</name>
    <dbReference type="NCBI Taxonomy" id="715785"/>
    <lineage>
        <taxon>Bacteria</taxon>
        <taxon>Bacillati</taxon>
        <taxon>Actinomycetota</taxon>
        <taxon>Actinomycetes</taxon>
        <taxon>Micrococcales</taxon>
        <taxon>Microbacteriaceae</taxon>
        <taxon>Frondihabitans</taxon>
    </lineage>
</organism>
<gene>
    <name evidence="2" type="ORF">GCM10025780_00040</name>
</gene>
<evidence type="ECO:0008006" key="4">
    <source>
        <dbReference type="Google" id="ProtNLM"/>
    </source>
</evidence>
<reference evidence="3" key="1">
    <citation type="journal article" date="2019" name="Int. J. Syst. Evol. Microbiol.">
        <title>The Global Catalogue of Microorganisms (GCM) 10K type strain sequencing project: providing services to taxonomists for standard genome sequencing and annotation.</title>
        <authorList>
            <consortium name="The Broad Institute Genomics Platform"/>
            <consortium name="The Broad Institute Genome Sequencing Center for Infectious Disease"/>
            <person name="Wu L."/>
            <person name="Ma J."/>
        </authorList>
    </citation>
    <scope>NUCLEOTIDE SEQUENCE [LARGE SCALE GENOMIC DNA]</scope>
    <source>
        <strain evidence="3">JCM 18956</strain>
    </source>
</reference>
<feature type="compositionally biased region" description="Pro residues" evidence="1">
    <location>
        <begin position="91"/>
        <end position="106"/>
    </location>
</feature>
<evidence type="ECO:0000313" key="3">
    <source>
        <dbReference type="Proteomes" id="UP001501295"/>
    </source>
</evidence>
<feature type="region of interest" description="Disordered" evidence="1">
    <location>
        <begin position="53"/>
        <end position="125"/>
    </location>
</feature>
<dbReference type="Proteomes" id="UP001501295">
    <property type="component" value="Unassembled WGS sequence"/>
</dbReference>
<evidence type="ECO:0000313" key="2">
    <source>
        <dbReference type="EMBL" id="GAA4663504.1"/>
    </source>
</evidence>
<keyword evidence="3" id="KW-1185">Reference proteome</keyword>
<feature type="compositionally biased region" description="Low complexity" evidence="1">
    <location>
        <begin position="68"/>
        <end position="90"/>
    </location>
</feature>
<evidence type="ECO:0000256" key="1">
    <source>
        <dbReference type="SAM" id="MobiDB-lite"/>
    </source>
</evidence>
<protein>
    <recommendedName>
        <fullName evidence="4">Transposase</fullName>
    </recommendedName>
</protein>